<dbReference type="Proteomes" id="UP000762676">
    <property type="component" value="Unassembled WGS sequence"/>
</dbReference>
<comment type="caution">
    <text evidence="1">The sequence shown here is derived from an EMBL/GenBank/DDBJ whole genome shotgun (WGS) entry which is preliminary data.</text>
</comment>
<keyword evidence="2" id="KW-1185">Reference proteome</keyword>
<dbReference type="EMBL" id="BMAT01004932">
    <property type="protein sequence ID" value="GFR84015.1"/>
    <property type="molecule type" value="Genomic_DNA"/>
</dbReference>
<proteinExistence type="predicted"/>
<organism evidence="1 2">
    <name type="scientific">Elysia marginata</name>
    <dbReference type="NCBI Taxonomy" id="1093978"/>
    <lineage>
        <taxon>Eukaryota</taxon>
        <taxon>Metazoa</taxon>
        <taxon>Spiralia</taxon>
        <taxon>Lophotrochozoa</taxon>
        <taxon>Mollusca</taxon>
        <taxon>Gastropoda</taxon>
        <taxon>Heterobranchia</taxon>
        <taxon>Euthyneura</taxon>
        <taxon>Panpulmonata</taxon>
        <taxon>Sacoglossa</taxon>
        <taxon>Placobranchoidea</taxon>
        <taxon>Plakobranchidae</taxon>
        <taxon>Elysia</taxon>
    </lineage>
</organism>
<accession>A0AAV4GFY9</accession>
<name>A0AAV4GFY9_9GAST</name>
<evidence type="ECO:0000313" key="1">
    <source>
        <dbReference type="EMBL" id="GFR84015.1"/>
    </source>
</evidence>
<reference evidence="1 2" key="1">
    <citation type="journal article" date="2021" name="Elife">
        <title>Chloroplast acquisition without the gene transfer in kleptoplastic sea slugs, Plakobranchus ocellatus.</title>
        <authorList>
            <person name="Maeda T."/>
            <person name="Takahashi S."/>
            <person name="Yoshida T."/>
            <person name="Shimamura S."/>
            <person name="Takaki Y."/>
            <person name="Nagai Y."/>
            <person name="Toyoda A."/>
            <person name="Suzuki Y."/>
            <person name="Arimoto A."/>
            <person name="Ishii H."/>
            <person name="Satoh N."/>
            <person name="Nishiyama T."/>
            <person name="Hasebe M."/>
            <person name="Maruyama T."/>
            <person name="Minagawa J."/>
            <person name="Obokata J."/>
            <person name="Shigenobu S."/>
        </authorList>
    </citation>
    <scope>NUCLEOTIDE SEQUENCE [LARGE SCALE GENOMIC DNA]</scope>
</reference>
<dbReference type="AlphaFoldDB" id="A0AAV4GFY9"/>
<gene>
    <name evidence="1" type="ORF">ElyMa_002407500</name>
</gene>
<protein>
    <submittedName>
        <fullName evidence="1">Uncharacterized protein</fullName>
    </submittedName>
</protein>
<sequence length="176" mass="19605">MKQNTVVVRRCGSVADARIPDPGLRGLSLSSAVDTFLARFELLRARQNLRYAIDVSGAIWVTHWHGRPREQTTRGEGLLEVIATLLDPLVASNMLLTFLLHLPAHSILFHWTDASPTLKVQCPWVKPGHATNQVGLGYIPLRQAKDETKVLMYHCILEANIASKKTNINLGHKTVK</sequence>
<evidence type="ECO:0000313" key="2">
    <source>
        <dbReference type="Proteomes" id="UP000762676"/>
    </source>
</evidence>